<sequence length="439" mass="48550">MSSLFTDKYSELLLRLLETNTISPMETGLTSSLRQAQSDYAGFAYEQLGCEMLYHCSPNPKVLESDEVPLSVRERAAEMGSAFWDSQPNLVLRWGSKRPAEDTLMFNFHMDTVDGNVPVSYEGGRFIGRGAVDMKGPGVALLAGIEAALRDNPSWTDECTLLLQCVSGEEGGAMGVYGTKLLVDEGYVGSLNVFAEPSEGVFFDRSTTSMTARIEVLGEDSTDDAPEAGHNATLLLGYLASHMLARLSAPIEAVGGKMCLAGIHTGSMHNKVYGAGRLLMNFAYHSIEGGQQIRHFVEEVMEDLLSEFSRLYRDMPLARLTAKSADEICKLTWVKQGLPVLNNRHSQWEESLNEMGWVRNPEDQLHQAFTCDAMWAQRSGTYTIVYGPGGLGSHNAHAEGEYITLEELERYAADIRDLMAAFYAERRNMNRLEVVSRHG</sequence>
<reference evidence="1 2" key="1">
    <citation type="submission" date="2018-12" db="EMBL/GenBank/DDBJ databases">
        <authorList>
            <person name="Sun L."/>
            <person name="Chen Z."/>
        </authorList>
    </citation>
    <scope>NUCLEOTIDE SEQUENCE [LARGE SCALE GENOMIC DNA]</scope>
    <source>
        <strain evidence="1 2">3-5-3</strain>
    </source>
</reference>
<dbReference type="Gene3D" id="3.40.630.10">
    <property type="entry name" value="Zn peptidases"/>
    <property type="match status" value="2"/>
</dbReference>
<dbReference type="PANTHER" id="PTHR43808">
    <property type="entry name" value="ACETYLORNITHINE DEACETYLASE"/>
    <property type="match status" value="1"/>
</dbReference>
<protein>
    <submittedName>
        <fullName evidence="1">M20/M25/M40 family metallo-hydrolase</fullName>
    </submittedName>
</protein>
<proteinExistence type="predicted"/>
<dbReference type="InterPro" id="IPR002933">
    <property type="entry name" value="Peptidase_M20"/>
</dbReference>
<dbReference type="RefSeq" id="WP_127197404.1">
    <property type="nucleotide sequence ID" value="NZ_RZNX01000001.1"/>
</dbReference>
<dbReference type="Proteomes" id="UP000272464">
    <property type="component" value="Unassembled WGS sequence"/>
</dbReference>
<comment type="caution">
    <text evidence="1">The sequence shown here is derived from an EMBL/GenBank/DDBJ whole genome shotgun (WGS) entry which is preliminary data.</text>
</comment>
<keyword evidence="2" id="KW-1185">Reference proteome</keyword>
<dbReference type="GO" id="GO:0006526">
    <property type="term" value="P:L-arginine biosynthetic process"/>
    <property type="evidence" value="ECO:0007669"/>
    <property type="project" value="TreeGrafter"/>
</dbReference>
<evidence type="ECO:0000313" key="2">
    <source>
        <dbReference type="Proteomes" id="UP000272464"/>
    </source>
</evidence>
<dbReference type="EMBL" id="RZNX01000001">
    <property type="protein sequence ID" value="RUT35704.1"/>
    <property type="molecule type" value="Genomic_DNA"/>
</dbReference>
<dbReference type="OrthoDB" id="9792335at2"/>
<dbReference type="SUPFAM" id="SSF53187">
    <property type="entry name" value="Zn-dependent exopeptidases"/>
    <property type="match status" value="1"/>
</dbReference>
<dbReference type="Pfam" id="PF01546">
    <property type="entry name" value="Peptidase_M20"/>
    <property type="match status" value="1"/>
</dbReference>
<keyword evidence="1" id="KW-0378">Hydrolase</keyword>
<accession>A0A433XNT5</accession>
<organism evidence="1 2">
    <name type="scientific">Paenibacillus zeisoli</name>
    <dbReference type="NCBI Taxonomy" id="2496267"/>
    <lineage>
        <taxon>Bacteria</taxon>
        <taxon>Bacillati</taxon>
        <taxon>Bacillota</taxon>
        <taxon>Bacilli</taxon>
        <taxon>Bacillales</taxon>
        <taxon>Paenibacillaceae</taxon>
        <taxon>Paenibacillus</taxon>
    </lineage>
</organism>
<dbReference type="AlphaFoldDB" id="A0A433XNT5"/>
<name>A0A433XNT5_9BACL</name>
<gene>
    <name evidence="1" type="ORF">EJP77_01410</name>
</gene>
<evidence type="ECO:0000313" key="1">
    <source>
        <dbReference type="EMBL" id="RUT35704.1"/>
    </source>
</evidence>
<dbReference type="PANTHER" id="PTHR43808:SF31">
    <property type="entry name" value="N-ACETYL-L-CITRULLINE DEACETYLASE"/>
    <property type="match status" value="1"/>
</dbReference>
<dbReference type="GO" id="GO:0008777">
    <property type="term" value="F:acetylornithine deacetylase activity"/>
    <property type="evidence" value="ECO:0007669"/>
    <property type="project" value="TreeGrafter"/>
</dbReference>
<dbReference type="InterPro" id="IPR050072">
    <property type="entry name" value="Peptidase_M20A"/>
</dbReference>